<dbReference type="AlphaFoldDB" id="A0AAV1D0M2"/>
<dbReference type="PANTHER" id="PTHR46344">
    <property type="entry name" value="OS02G0202900 PROTEIN"/>
    <property type="match status" value="1"/>
</dbReference>
<accession>A0AAV1D0M2</accession>
<organism evidence="3 4">
    <name type="scientific">Oldenlandia corymbosa var. corymbosa</name>
    <dbReference type="NCBI Taxonomy" id="529605"/>
    <lineage>
        <taxon>Eukaryota</taxon>
        <taxon>Viridiplantae</taxon>
        <taxon>Streptophyta</taxon>
        <taxon>Embryophyta</taxon>
        <taxon>Tracheophyta</taxon>
        <taxon>Spermatophyta</taxon>
        <taxon>Magnoliopsida</taxon>
        <taxon>eudicotyledons</taxon>
        <taxon>Gunneridae</taxon>
        <taxon>Pentapetalae</taxon>
        <taxon>asterids</taxon>
        <taxon>lamiids</taxon>
        <taxon>Gentianales</taxon>
        <taxon>Rubiaceae</taxon>
        <taxon>Rubioideae</taxon>
        <taxon>Spermacoceae</taxon>
        <taxon>Hedyotis-Oldenlandia complex</taxon>
        <taxon>Oldenlandia</taxon>
    </lineage>
</organism>
<dbReference type="PANTHER" id="PTHR46344:SF16">
    <property type="entry name" value="KELCH MOTIF FAMILY PROTEIN, EXPRESSED"/>
    <property type="match status" value="1"/>
</dbReference>
<evidence type="ECO:0000256" key="1">
    <source>
        <dbReference type="ARBA" id="ARBA00022441"/>
    </source>
</evidence>
<reference evidence="3" key="1">
    <citation type="submission" date="2023-03" db="EMBL/GenBank/DDBJ databases">
        <authorList>
            <person name="Julca I."/>
        </authorList>
    </citation>
    <scope>NUCLEOTIDE SEQUENCE</scope>
</reference>
<dbReference type="Proteomes" id="UP001161247">
    <property type="component" value="Chromosome 3"/>
</dbReference>
<evidence type="ECO:0000313" key="3">
    <source>
        <dbReference type="EMBL" id="CAI9100554.1"/>
    </source>
</evidence>
<protein>
    <submittedName>
        <fullName evidence="3">OLC1v1037680C1</fullName>
    </submittedName>
</protein>
<keyword evidence="1" id="KW-0880">Kelch repeat</keyword>
<dbReference type="InterPro" id="IPR006652">
    <property type="entry name" value="Kelch_1"/>
</dbReference>
<name>A0AAV1D0M2_OLDCO</name>
<dbReference type="EMBL" id="OX459120">
    <property type="protein sequence ID" value="CAI9100554.1"/>
    <property type="molecule type" value="Genomic_DNA"/>
</dbReference>
<dbReference type="Gene3D" id="2.120.10.80">
    <property type="entry name" value="Kelch-type beta propeller"/>
    <property type="match status" value="1"/>
</dbReference>
<gene>
    <name evidence="3" type="ORF">OLC1_LOCUS10353</name>
</gene>
<evidence type="ECO:0000313" key="4">
    <source>
        <dbReference type="Proteomes" id="UP001161247"/>
    </source>
</evidence>
<keyword evidence="4" id="KW-1185">Reference proteome</keyword>
<sequence>MRGVLWSDIGEIKDKISSLAHVAGGGNEGIHRLLRSAEVYDPKKKRWSFISDMSTDMVPLIGVVYEGNWFLKVVGAHRKVLSEFYKPETDSWRPVFDGLVDGWRNLYSLECKDGCKLKVYDEATDSWSKHIDSRMHRGSSKAFKHVLLVSLRLIPFLL</sequence>
<keyword evidence="2" id="KW-0677">Repeat</keyword>
<dbReference type="Pfam" id="PF01344">
    <property type="entry name" value="Kelch_1"/>
    <property type="match status" value="1"/>
</dbReference>
<dbReference type="SUPFAM" id="SSF117281">
    <property type="entry name" value="Kelch motif"/>
    <property type="match status" value="1"/>
</dbReference>
<dbReference type="InterPro" id="IPR015915">
    <property type="entry name" value="Kelch-typ_b-propeller"/>
</dbReference>
<proteinExistence type="predicted"/>
<evidence type="ECO:0000256" key="2">
    <source>
        <dbReference type="ARBA" id="ARBA00022737"/>
    </source>
</evidence>